<dbReference type="GO" id="GO:0046654">
    <property type="term" value="P:tetrahydrofolate biosynthetic process"/>
    <property type="evidence" value="ECO:0007669"/>
    <property type="project" value="UniProtKB-UniPathway"/>
</dbReference>
<dbReference type="STRING" id="402600.SAMN05216188_102701"/>
<dbReference type="EMBL" id="FOFR01000002">
    <property type="protein sequence ID" value="SEQ30189.1"/>
    <property type="molecule type" value="Genomic_DNA"/>
</dbReference>
<dbReference type="CDD" id="cd00483">
    <property type="entry name" value="HPPK"/>
    <property type="match status" value="1"/>
</dbReference>
<name>A0A1H9EX41_9PSEU</name>
<dbReference type="PANTHER" id="PTHR43071">
    <property type="entry name" value="2-AMINO-4-HYDROXY-6-HYDROXYMETHYLDIHYDROPTERIDINE PYROPHOSPHOKINASE"/>
    <property type="match status" value="1"/>
</dbReference>
<evidence type="ECO:0000256" key="4">
    <source>
        <dbReference type="ARBA" id="ARBA00022679"/>
    </source>
</evidence>
<dbReference type="Gene3D" id="3.30.70.560">
    <property type="entry name" value="7,8-Dihydro-6-hydroxymethylpterin-pyrophosphokinase HPPK"/>
    <property type="match status" value="1"/>
</dbReference>
<dbReference type="Pfam" id="PF01288">
    <property type="entry name" value="HPPK"/>
    <property type="match status" value="1"/>
</dbReference>
<dbReference type="GO" id="GO:0016301">
    <property type="term" value="F:kinase activity"/>
    <property type="evidence" value="ECO:0007669"/>
    <property type="project" value="UniProtKB-KW"/>
</dbReference>
<evidence type="ECO:0000256" key="7">
    <source>
        <dbReference type="ARBA" id="ARBA00022840"/>
    </source>
</evidence>
<keyword evidence="5" id="KW-0547">Nucleotide-binding</keyword>
<keyword evidence="7" id="KW-0067">ATP-binding</keyword>
<reference evidence="11" key="1">
    <citation type="submission" date="2016-10" db="EMBL/GenBank/DDBJ databases">
        <authorList>
            <person name="Varghese N."/>
            <person name="Submissions S."/>
        </authorList>
    </citation>
    <scope>NUCLEOTIDE SEQUENCE [LARGE SCALE GENOMIC DNA]</scope>
    <source>
        <strain evidence="11">CGMCC 4.3525</strain>
    </source>
</reference>
<evidence type="ECO:0000256" key="2">
    <source>
        <dbReference type="ARBA" id="ARBA00005051"/>
    </source>
</evidence>
<sequence>MTRAVLSIGSNLGDRLAFLQSAVDGLRPHVVAVSPVYETAAWGVEDQPDFLNAVVVVSADDVDEWGWLRRGQALENAAGRVREQRWGPRTLDVDVVSVDGVTSDHPELLLPHPGAFERATVLVPWLDVEPDAVLPGHGPVARLEFSSDGVRRRDDLVLSGWMDS</sequence>
<evidence type="ECO:0000256" key="6">
    <source>
        <dbReference type="ARBA" id="ARBA00022777"/>
    </source>
</evidence>
<comment type="catalytic activity">
    <reaction evidence="1">
        <text>6-hydroxymethyl-7,8-dihydropterin + ATP = (7,8-dihydropterin-6-yl)methyl diphosphate + AMP + H(+)</text>
        <dbReference type="Rhea" id="RHEA:11412"/>
        <dbReference type="ChEBI" id="CHEBI:15378"/>
        <dbReference type="ChEBI" id="CHEBI:30616"/>
        <dbReference type="ChEBI" id="CHEBI:44841"/>
        <dbReference type="ChEBI" id="CHEBI:72950"/>
        <dbReference type="ChEBI" id="CHEBI:456215"/>
        <dbReference type="EC" id="2.7.6.3"/>
    </reaction>
</comment>
<evidence type="ECO:0000256" key="3">
    <source>
        <dbReference type="ARBA" id="ARBA00013253"/>
    </source>
</evidence>
<dbReference type="OrthoDB" id="9808041at2"/>
<organism evidence="10 11">
    <name type="scientific">Lentzea xinjiangensis</name>
    <dbReference type="NCBI Taxonomy" id="402600"/>
    <lineage>
        <taxon>Bacteria</taxon>
        <taxon>Bacillati</taxon>
        <taxon>Actinomycetota</taxon>
        <taxon>Actinomycetes</taxon>
        <taxon>Pseudonocardiales</taxon>
        <taxon>Pseudonocardiaceae</taxon>
        <taxon>Lentzea</taxon>
    </lineage>
</organism>
<keyword evidence="11" id="KW-1185">Reference proteome</keyword>
<accession>A0A1H9EX41</accession>
<evidence type="ECO:0000313" key="11">
    <source>
        <dbReference type="Proteomes" id="UP000199352"/>
    </source>
</evidence>
<dbReference type="UniPathway" id="UPA00077">
    <property type="reaction ID" value="UER00155"/>
</dbReference>
<evidence type="ECO:0000256" key="8">
    <source>
        <dbReference type="ARBA" id="ARBA00022909"/>
    </source>
</evidence>
<gene>
    <name evidence="10" type="ORF">SAMN05216188_102701</name>
</gene>
<dbReference type="GO" id="GO:0003848">
    <property type="term" value="F:2-amino-4-hydroxy-6-hydroxymethyldihydropteridine diphosphokinase activity"/>
    <property type="evidence" value="ECO:0007669"/>
    <property type="project" value="UniProtKB-EC"/>
</dbReference>
<dbReference type="AlphaFoldDB" id="A0A1H9EX41"/>
<evidence type="ECO:0000259" key="9">
    <source>
        <dbReference type="PROSITE" id="PS00794"/>
    </source>
</evidence>
<feature type="domain" description="7,8-dihydro-6-hydroxymethylpterin-pyrophosphokinase" evidence="9">
    <location>
        <begin position="85"/>
        <end position="96"/>
    </location>
</feature>
<dbReference type="PANTHER" id="PTHR43071:SF1">
    <property type="entry name" value="2-AMINO-4-HYDROXY-6-HYDROXYMETHYLDIHYDROPTERIDINE PYROPHOSPHOKINASE"/>
    <property type="match status" value="1"/>
</dbReference>
<dbReference type="PROSITE" id="PS00794">
    <property type="entry name" value="HPPK"/>
    <property type="match status" value="1"/>
</dbReference>
<dbReference type="GO" id="GO:0005524">
    <property type="term" value="F:ATP binding"/>
    <property type="evidence" value="ECO:0007669"/>
    <property type="project" value="UniProtKB-KW"/>
</dbReference>
<evidence type="ECO:0000313" key="10">
    <source>
        <dbReference type="EMBL" id="SEQ30189.1"/>
    </source>
</evidence>
<dbReference type="InterPro" id="IPR000550">
    <property type="entry name" value="Hppk"/>
</dbReference>
<evidence type="ECO:0000256" key="5">
    <source>
        <dbReference type="ARBA" id="ARBA00022741"/>
    </source>
</evidence>
<dbReference type="InterPro" id="IPR035907">
    <property type="entry name" value="Hppk_sf"/>
</dbReference>
<dbReference type="NCBIfam" id="TIGR01498">
    <property type="entry name" value="folK"/>
    <property type="match status" value="1"/>
</dbReference>
<dbReference type="RefSeq" id="WP_089950059.1">
    <property type="nucleotide sequence ID" value="NZ_FOFR01000002.1"/>
</dbReference>
<proteinExistence type="predicted"/>
<comment type="pathway">
    <text evidence="2">Cofactor biosynthesis; tetrahydrofolate biosynthesis; 2-amino-4-hydroxy-6-hydroxymethyl-7,8-dihydropteridine diphosphate from 7,8-dihydroneopterin triphosphate: step 4/4.</text>
</comment>
<dbReference type="Proteomes" id="UP000199352">
    <property type="component" value="Unassembled WGS sequence"/>
</dbReference>
<keyword evidence="8" id="KW-0289">Folate biosynthesis</keyword>
<evidence type="ECO:0000256" key="1">
    <source>
        <dbReference type="ARBA" id="ARBA00000198"/>
    </source>
</evidence>
<dbReference type="GO" id="GO:0046656">
    <property type="term" value="P:folic acid biosynthetic process"/>
    <property type="evidence" value="ECO:0007669"/>
    <property type="project" value="UniProtKB-KW"/>
</dbReference>
<dbReference type="EC" id="2.7.6.3" evidence="3"/>
<keyword evidence="6 10" id="KW-0418">Kinase</keyword>
<protein>
    <recommendedName>
        <fullName evidence="3">2-amino-4-hydroxy-6-hydroxymethyldihydropteridine diphosphokinase</fullName>
        <ecNumber evidence="3">2.7.6.3</ecNumber>
    </recommendedName>
</protein>
<keyword evidence="4" id="KW-0808">Transferase</keyword>
<dbReference type="SUPFAM" id="SSF55083">
    <property type="entry name" value="6-hydroxymethyl-7,8-dihydropterin pyrophosphokinase, HPPK"/>
    <property type="match status" value="1"/>
</dbReference>